<feature type="compositionally biased region" description="Basic and acidic residues" evidence="1">
    <location>
        <begin position="245"/>
        <end position="255"/>
    </location>
</feature>
<organism evidence="2 3">
    <name type="scientific">Moelleriella libera RCEF 2490</name>
    <dbReference type="NCBI Taxonomy" id="1081109"/>
    <lineage>
        <taxon>Eukaryota</taxon>
        <taxon>Fungi</taxon>
        <taxon>Dikarya</taxon>
        <taxon>Ascomycota</taxon>
        <taxon>Pezizomycotina</taxon>
        <taxon>Sordariomycetes</taxon>
        <taxon>Hypocreomycetidae</taxon>
        <taxon>Hypocreales</taxon>
        <taxon>Clavicipitaceae</taxon>
        <taxon>Moelleriella</taxon>
    </lineage>
</organism>
<dbReference type="STRING" id="1081109.A0A166USW3"/>
<protein>
    <submittedName>
        <fullName evidence="2">Uncharacterized protein</fullName>
    </submittedName>
</protein>
<dbReference type="Proteomes" id="UP000078544">
    <property type="component" value="Unassembled WGS sequence"/>
</dbReference>
<feature type="compositionally biased region" description="Polar residues" evidence="1">
    <location>
        <begin position="436"/>
        <end position="451"/>
    </location>
</feature>
<feature type="region of interest" description="Disordered" evidence="1">
    <location>
        <begin position="628"/>
        <end position="668"/>
    </location>
</feature>
<dbReference type="AlphaFoldDB" id="A0A166USW3"/>
<feature type="region of interest" description="Disordered" evidence="1">
    <location>
        <begin position="493"/>
        <end position="537"/>
    </location>
</feature>
<accession>A0A166USW3</accession>
<proteinExistence type="predicted"/>
<sequence>MPPAKRDGIRSTVRKVSRNMRNKLSRLFGRSKDSDTSGTDGVPHHLADTDGESIRALSDTPPVEEASVFRVTSRVPSLHAVPSYQQLRSRQGSLESIRYDDHLGSDDRSRITSWTNSTAYTIHEGSEERECQRLSVIKENGTHTPSSSHIMPCQKLPSPVSIPSANRVKIDSQRVYSALMKKLASDRRALETADSCPVPPRKSSLDQGTSPIWSSRSARCDGTSDDDVFAGSEDASSVRVSSRSPEPRKDDENRQKSSFRAYPAPVAGDGKGLSPAQVALPRSVSKHGHGQAGGRQPFPLSPNDCYFRTTSPYRRALQQNMQEHQDTEHTRALDTRYWSTLSALSLPTRHPSTAGSEKDLRLTYAESFYSFTSEDLTRNYTGGLGSPPALKDGSVEAAMDAPATMQHVAHNRGDSTASSVEWKTWLSAHVSEQDSEQAASPSRDTAGNSQPCAGHVREDAETESPADIHKLEEPCTTSYNVWAEEDGRLVSPVGVGARIPEGGDQRASATDRSSADKNGYRTMEPSTATPASAVTPPVPFRNALRTMPSSSYLNKGAACRSTKKGSPLLPKMRSLNVMPSPCMQRQDEPYLISNDQENEHCGVSSPFRSSPRFADAACRDVANTEAGSPVKLRTRSSISAPQTPDEASPLPQESEREQGTAARSQWDAQIKGSRRMVDLFLSSRRRAIDGAVSRNVSENSSAAAFL</sequence>
<feature type="region of interest" description="Disordered" evidence="1">
    <location>
        <begin position="1"/>
        <end position="61"/>
    </location>
</feature>
<feature type="region of interest" description="Disordered" evidence="1">
    <location>
        <begin position="430"/>
        <end position="472"/>
    </location>
</feature>
<evidence type="ECO:0000256" key="1">
    <source>
        <dbReference type="SAM" id="MobiDB-lite"/>
    </source>
</evidence>
<comment type="caution">
    <text evidence="2">The sequence shown here is derived from an EMBL/GenBank/DDBJ whole genome shotgun (WGS) entry which is preliminary data.</text>
</comment>
<reference evidence="2 3" key="1">
    <citation type="journal article" date="2016" name="Genome Biol. Evol.">
        <title>Divergent and convergent evolution of fungal pathogenicity.</title>
        <authorList>
            <person name="Shang Y."/>
            <person name="Xiao G."/>
            <person name="Zheng P."/>
            <person name="Cen K."/>
            <person name="Zhan S."/>
            <person name="Wang C."/>
        </authorList>
    </citation>
    <scope>NUCLEOTIDE SEQUENCE [LARGE SCALE GENOMIC DNA]</scope>
    <source>
        <strain evidence="2 3">RCEF 2490</strain>
    </source>
</reference>
<dbReference type="OrthoDB" id="206201at2759"/>
<gene>
    <name evidence="2" type="ORF">AAL_00384</name>
</gene>
<feature type="compositionally biased region" description="Low complexity" evidence="1">
    <location>
        <begin position="525"/>
        <end position="535"/>
    </location>
</feature>
<evidence type="ECO:0000313" key="2">
    <source>
        <dbReference type="EMBL" id="OAA32919.1"/>
    </source>
</evidence>
<feature type="region of interest" description="Disordered" evidence="1">
    <location>
        <begin position="553"/>
        <end position="573"/>
    </location>
</feature>
<keyword evidence="3" id="KW-1185">Reference proteome</keyword>
<name>A0A166USW3_9HYPO</name>
<feature type="compositionally biased region" description="Basic residues" evidence="1">
    <location>
        <begin position="12"/>
        <end position="24"/>
    </location>
</feature>
<evidence type="ECO:0000313" key="3">
    <source>
        <dbReference type="Proteomes" id="UP000078544"/>
    </source>
</evidence>
<feature type="compositionally biased region" description="Polar residues" evidence="1">
    <location>
        <begin position="205"/>
        <end position="217"/>
    </location>
</feature>
<dbReference type="EMBL" id="AZGY01000001">
    <property type="protein sequence ID" value="OAA32919.1"/>
    <property type="molecule type" value="Genomic_DNA"/>
</dbReference>
<feature type="region of interest" description="Disordered" evidence="1">
    <location>
        <begin position="190"/>
        <end position="305"/>
    </location>
</feature>